<feature type="region of interest" description="Disordered" evidence="1">
    <location>
        <begin position="371"/>
        <end position="660"/>
    </location>
</feature>
<organism evidence="3 4">
    <name type="scientific">Batillaria attramentaria</name>
    <dbReference type="NCBI Taxonomy" id="370345"/>
    <lineage>
        <taxon>Eukaryota</taxon>
        <taxon>Metazoa</taxon>
        <taxon>Spiralia</taxon>
        <taxon>Lophotrochozoa</taxon>
        <taxon>Mollusca</taxon>
        <taxon>Gastropoda</taxon>
        <taxon>Caenogastropoda</taxon>
        <taxon>Sorbeoconcha</taxon>
        <taxon>Cerithioidea</taxon>
        <taxon>Batillariidae</taxon>
        <taxon>Batillaria</taxon>
    </lineage>
</organism>
<feature type="compositionally biased region" description="Polar residues" evidence="1">
    <location>
        <begin position="410"/>
        <end position="420"/>
    </location>
</feature>
<dbReference type="Proteomes" id="UP001519460">
    <property type="component" value="Unassembled WGS sequence"/>
</dbReference>
<dbReference type="EMBL" id="JACVVK020000023">
    <property type="protein sequence ID" value="KAK7502960.1"/>
    <property type="molecule type" value="Genomic_DNA"/>
</dbReference>
<evidence type="ECO:0000313" key="3">
    <source>
        <dbReference type="EMBL" id="KAK7502960.1"/>
    </source>
</evidence>
<dbReference type="Pfam" id="PF00536">
    <property type="entry name" value="SAM_1"/>
    <property type="match status" value="1"/>
</dbReference>
<name>A0ABD0LTV9_9CAEN</name>
<evidence type="ECO:0000256" key="1">
    <source>
        <dbReference type="SAM" id="MobiDB-lite"/>
    </source>
</evidence>
<dbReference type="AlphaFoldDB" id="A0ABD0LTV9"/>
<gene>
    <name evidence="3" type="ORF">BaRGS_00005909</name>
</gene>
<feature type="region of interest" description="Disordered" evidence="1">
    <location>
        <begin position="142"/>
        <end position="212"/>
    </location>
</feature>
<dbReference type="Gene3D" id="1.10.150.50">
    <property type="entry name" value="Transcription Factor, Ets-1"/>
    <property type="match status" value="1"/>
</dbReference>
<feature type="compositionally biased region" description="Polar residues" evidence="1">
    <location>
        <begin position="225"/>
        <end position="272"/>
    </location>
</feature>
<reference evidence="3 4" key="1">
    <citation type="journal article" date="2023" name="Sci. Data">
        <title>Genome assembly of the Korean intertidal mud-creeper Batillaria attramentaria.</title>
        <authorList>
            <person name="Patra A.K."/>
            <person name="Ho P.T."/>
            <person name="Jun S."/>
            <person name="Lee S.J."/>
            <person name="Kim Y."/>
            <person name="Won Y.J."/>
        </authorList>
    </citation>
    <scope>NUCLEOTIDE SEQUENCE [LARGE SCALE GENOMIC DNA]</scope>
    <source>
        <strain evidence="3">Wonlab-2016</strain>
    </source>
</reference>
<feature type="compositionally biased region" description="Basic and acidic residues" evidence="1">
    <location>
        <begin position="168"/>
        <end position="183"/>
    </location>
</feature>
<feature type="region of interest" description="Disordered" evidence="1">
    <location>
        <begin position="225"/>
        <end position="338"/>
    </location>
</feature>
<dbReference type="InterPro" id="IPR001660">
    <property type="entry name" value="SAM"/>
</dbReference>
<feature type="compositionally biased region" description="Polar residues" evidence="1">
    <location>
        <begin position="465"/>
        <end position="474"/>
    </location>
</feature>
<dbReference type="InterPro" id="IPR013761">
    <property type="entry name" value="SAM/pointed_sf"/>
</dbReference>
<accession>A0ABD0LTV9</accession>
<sequence length="910" mass="97955">MEISSGEVGENLSLNQVVRRSRLPVEVQFTKLDELHFRNASRASMSRLTVLHVHSVPYFLASPVCPGCKVTELQKAGGGNEDYEPVVRRLASNLEHTYSSLLDGDKEIILLSAKPITDVKKLDSKITENTYILVTAIDSGTRDRTKKRDVQTPNRNVPLLPPRRKFQARTEADDSSNQDEKSPARRRHVDRALPDPEAMELRTFSTFKPQSDAGRALHKALTSLMANTGNGGTHSQTPASQTEMDTVRPSTLLRSKGSTLASSPPPSQSAMDDSSLSPSPRPRIATADNSLPPLPTQTAIGSSLPLPPSPSEIDNSHPLPSPPPDFATDDTLPLPPQPSEIVASISLALPPAQIAMANSGLLPLPLPQTSVGNSRSLPSPPQEIATDNTLPVPPSAVQTSTGKKLPQPPARQQSAMDNSLPSPPSLAALDDSHSLPLPLQDFAADNTRTLPHSAAQKAKVKKFPQPQNATDTSLPSPPSRIATDNPRPLPSPPSEIANYNSLSLPRSSARRAKVRKLPLPPSPRGAESNTGPQWSQPVKTRRGRRDAPLPPLPHESGPGKIGTPPSSPEGAVRNETAAQQPFSKREERATQQPPPPPPKPRKSKTGPLPPPPTQTRTIPSVGADQIPPLPPSPLLRSDKGEKLPMSPPLPCGKTTRRSSAFSYKAVPPLPSSDQHPRLEDVRGRLSRVLAEPHKRTSSCGGEGFSVREVVHENVYDEIPDSLVRDSLLADSSSVTSTSSSRSSVYTPSSLVSELTGRLSTLLKSNKAGKSSEDKDVGKGSLGIRENKFTAYYNVETASDGGLTSAAVGVQRSASSDNFGESEIRLKFENEPPSPLTHEMTSALECMTSDDVVAVLTKLKLSKYANSFKNQLVDGVILTQLTTDTLREDFGMTRLEAIRLMTFIERGHLPK</sequence>
<feature type="domain" description="SAM" evidence="2">
    <location>
        <begin position="846"/>
        <end position="892"/>
    </location>
</feature>
<comment type="caution">
    <text evidence="3">The sequence shown here is derived from an EMBL/GenBank/DDBJ whole genome shotgun (WGS) entry which is preliminary data.</text>
</comment>
<evidence type="ECO:0000313" key="4">
    <source>
        <dbReference type="Proteomes" id="UP001519460"/>
    </source>
</evidence>
<keyword evidence="4" id="KW-1185">Reference proteome</keyword>
<dbReference type="SUPFAM" id="SSF47769">
    <property type="entry name" value="SAM/Pointed domain"/>
    <property type="match status" value="1"/>
</dbReference>
<protein>
    <recommendedName>
        <fullName evidence="2">SAM domain-containing protein</fullName>
    </recommendedName>
</protein>
<feature type="compositionally biased region" description="Polar residues" evidence="1">
    <location>
        <begin position="527"/>
        <end position="538"/>
    </location>
</feature>
<dbReference type="PROSITE" id="PS50105">
    <property type="entry name" value="SAM_DOMAIN"/>
    <property type="match status" value="1"/>
</dbReference>
<evidence type="ECO:0000259" key="2">
    <source>
        <dbReference type="PROSITE" id="PS50105"/>
    </source>
</evidence>
<proteinExistence type="predicted"/>